<protein>
    <recommendedName>
        <fullName evidence="8">VTT domain-containing protein</fullName>
    </recommendedName>
</protein>
<keyword evidence="5 7" id="KW-1133">Transmembrane helix</keyword>
<evidence type="ECO:0000256" key="2">
    <source>
        <dbReference type="ARBA" id="ARBA00010792"/>
    </source>
</evidence>
<keyword evidence="4 7" id="KW-0812">Transmembrane</keyword>
<comment type="caution">
    <text evidence="9">The sequence shown here is derived from an EMBL/GenBank/DDBJ whole genome shotgun (WGS) entry which is preliminary data.</text>
</comment>
<name>A0AAV3F4Q1_9FLAO</name>
<evidence type="ECO:0000256" key="4">
    <source>
        <dbReference type="ARBA" id="ARBA00022692"/>
    </source>
</evidence>
<evidence type="ECO:0000256" key="3">
    <source>
        <dbReference type="ARBA" id="ARBA00022475"/>
    </source>
</evidence>
<dbReference type="EMBL" id="AGEE01000009">
    <property type="protein sequence ID" value="EHO13626.1"/>
    <property type="molecule type" value="Genomic_DNA"/>
</dbReference>
<organism evidence="9 10">
    <name type="scientific">Myroides odoratimimus CIP 101113</name>
    <dbReference type="NCBI Taxonomy" id="883154"/>
    <lineage>
        <taxon>Bacteria</taxon>
        <taxon>Pseudomonadati</taxon>
        <taxon>Bacteroidota</taxon>
        <taxon>Flavobacteriia</taxon>
        <taxon>Flavobacteriales</taxon>
        <taxon>Flavobacteriaceae</taxon>
        <taxon>Myroides</taxon>
    </lineage>
</organism>
<feature type="transmembrane region" description="Helical" evidence="7">
    <location>
        <begin position="171"/>
        <end position="191"/>
    </location>
</feature>
<feature type="transmembrane region" description="Helical" evidence="7">
    <location>
        <begin position="203"/>
        <end position="220"/>
    </location>
</feature>
<evidence type="ECO:0000256" key="5">
    <source>
        <dbReference type="ARBA" id="ARBA00022989"/>
    </source>
</evidence>
<evidence type="ECO:0000259" key="8">
    <source>
        <dbReference type="Pfam" id="PF09335"/>
    </source>
</evidence>
<dbReference type="Pfam" id="PF09335">
    <property type="entry name" value="VTT_dom"/>
    <property type="match status" value="1"/>
</dbReference>
<evidence type="ECO:0000313" key="10">
    <source>
        <dbReference type="Proteomes" id="UP000004834"/>
    </source>
</evidence>
<comment type="subcellular location">
    <subcellularLocation>
        <location evidence="1 7">Cell membrane</location>
        <topology evidence="1 7">Multi-pass membrane protein</topology>
    </subcellularLocation>
</comment>
<feature type="domain" description="VTT" evidence="8">
    <location>
        <begin position="60"/>
        <end position="188"/>
    </location>
</feature>
<dbReference type="InterPro" id="IPR058127">
    <property type="entry name" value="DedA"/>
</dbReference>
<evidence type="ECO:0000256" key="1">
    <source>
        <dbReference type="ARBA" id="ARBA00004651"/>
    </source>
</evidence>
<evidence type="ECO:0000313" key="9">
    <source>
        <dbReference type="EMBL" id="EHO13626.1"/>
    </source>
</evidence>
<dbReference type="PANTHER" id="PTHR30353">
    <property type="entry name" value="INNER MEMBRANE PROTEIN DEDA-RELATED"/>
    <property type="match status" value="1"/>
</dbReference>
<gene>
    <name evidence="9" type="ORF">HMPREF9715_01164</name>
</gene>
<feature type="transmembrane region" description="Helical" evidence="7">
    <location>
        <begin position="39"/>
        <end position="61"/>
    </location>
</feature>
<dbReference type="InterPro" id="IPR032818">
    <property type="entry name" value="DedA-like"/>
</dbReference>
<keyword evidence="3 7" id="KW-1003">Cell membrane</keyword>
<comment type="similarity">
    <text evidence="2 7">Belongs to the DedA family.</text>
</comment>
<evidence type="ECO:0000256" key="6">
    <source>
        <dbReference type="ARBA" id="ARBA00023136"/>
    </source>
</evidence>
<keyword evidence="6 7" id="KW-0472">Membrane</keyword>
<dbReference type="PANTHER" id="PTHR30353:SF0">
    <property type="entry name" value="TRANSMEMBRANE PROTEIN"/>
    <property type="match status" value="1"/>
</dbReference>
<proteinExistence type="inferred from homology"/>
<reference evidence="9 10" key="1">
    <citation type="submission" date="2011-11" db="EMBL/GenBank/DDBJ databases">
        <title>The Genome Sequence of Myroides odoratimimus CIP 101113.</title>
        <authorList>
            <person name="Earl A."/>
            <person name="Ward D."/>
            <person name="Feldgarden M."/>
            <person name="Gevers D."/>
            <person name="Huys G."/>
            <person name="Young S.K."/>
            <person name="Zeng Q."/>
            <person name="Gargeya S."/>
            <person name="Fitzgerald M."/>
            <person name="Haas B."/>
            <person name="Abouelleil A."/>
            <person name="Alvarado L."/>
            <person name="Arachchi H.M."/>
            <person name="Berlin A."/>
            <person name="Brown A."/>
            <person name="Chapman S.B."/>
            <person name="Chen Z."/>
            <person name="Dunbar C."/>
            <person name="Freedman E."/>
            <person name="Gearin G."/>
            <person name="Goldberg J."/>
            <person name="Griggs A."/>
            <person name="Gujja S."/>
            <person name="Heiman D."/>
            <person name="Howarth C."/>
            <person name="Larson L."/>
            <person name="Lui A."/>
            <person name="MacDonald P.J.P."/>
            <person name="Montmayeur A."/>
            <person name="Murphy C."/>
            <person name="Neiman D."/>
            <person name="Pearson M."/>
            <person name="Priest M."/>
            <person name="Roberts A."/>
            <person name="Saif S."/>
            <person name="Shea T."/>
            <person name="Shenoy N."/>
            <person name="Sisk P."/>
            <person name="Stolte C."/>
            <person name="Sykes S."/>
            <person name="Wortman J."/>
            <person name="Nusbaum C."/>
            <person name="Birren B."/>
        </authorList>
    </citation>
    <scope>NUCLEOTIDE SEQUENCE [LARGE SCALE GENOMIC DNA]</scope>
    <source>
        <strain evidence="9 10">CIP 101113</strain>
    </source>
</reference>
<dbReference type="InterPro" id="IPR032816">
    <property type="entry name" value="VTT_dom"/>
</dbReference>
<feature type="transmembrane region" description="Helical" evidence="7">
    <location>
        <begin position="81"/>
        <end position="102"/>
    </location>
</feature>
<dbReference type="AlphaFoldDB" id="A0AAV3F4Q1"/>
<dbReference type="GO" id="GO:0005886">
    <property type="term" value="C:plasma membrane"/>
    <property type="evidence" value="ECO:0007669"/>
    <property type="project" value="UniProtKB-SubCell"/>
</dbReference>
<dbReference type="Proteomes" id="UP000004834">
    <property type="component" value="Unassembled WGS sequence"/>
</dbReference>
<evidence type="ECO:0000256" key="7">
    <source>
        <dbReference type="RuleBase" id="RU367016"/>
    </source>
</evidence>
<dbReference type="NCBIfam" id="NF008102">
    <property type="entry name" value="PRK10847.1"/>
    <property type="match status" value="1"/>
</dbReference>
<accession>A0AAV3F4Q1</accession>
<sequence>MKFLLEIVLIYIFEGMELLDYLFHIDKYLHIFIEQYGTWLYVILFLIIFVETGLVVMPFLPGDSLLFATGMLVAQSDELNIVLTIAILLVAAITGDSLNYYLGRKVGMRLTEFKLFGKQVVKQEHLDKTQSFYEKYGERTIVIARFVPIVRTLAPFVAGIGKMRYGIFMTYNVVGGIVWVVGLTLAGYFLGNIPLVKDNFSKIVLLIIVVSVLPIVYEFIKAKVQSKKAIE</sequence>